<dbReference type="GeneID" id="96290168"/>
<name>A0ABQ2ZW75_9ACTN</name>
<proteinExistence type="predicted"/>
<comment type="caution">
    <text evidence="1">The sequence shown here is derived from an EMBL/GenBank/DDBJ whole genome shotgun (WGS) entry which is preliminary data.</text>
</comment>
<protein>
    <submittedName>
        <fullName evidence="1">Uncharacterized protein</fullName>
    </submittedName>
</protein>
<accession>A0ABQ2ZW75</accession>
<gene>
    <name evidence="1" type="ORF">GCM10010326_21790</name>
</gene>
<organism evidence="1 2">
    <name type="scientific">Streptomyces xanthochromogenes</name>
    <dbReference type="NCBI Taxonomy" id="67384"/>
    <lineage>
        <taxon>Bacteria</taxon>
        <taxon>Bacillati</taxon>
        <taxon>Actinomycetota</taxon>
        <taxon>Actinomycetes</taxon>
        <taxon>Kitasatosporales</taxon>
        <taxon>Streptomycetaceae</taxon>
        <taxon>Streptomyces</taxon>
    </lineage>
</organism>
<dbReference type="EMBL" id="BMUU01000003">
    <property type="protein sequence ID" value="GGY27868.1"/>
    <property type="molecule type" value="Genomic_DNA"/>
</dbReference>
<dbReference type="Proteomes" id="UP000600946">
    <property type="component" value="Unassembled WGS sequence"/>
</dbReference>
<sequence length="81" mass="8575">MTITAATLNASMSSDETKIAPYIELRFTDRVGLTPYDGLTNAERESVLTAALGAAVAALPARFIQASGDLTAETETEVARR</sequence>
<evidence type="ECO:0000313" key="2">
    <source>
        <dbReference type="Proteomes" id="UP000600946"/>
    </source>
</evidence>
<reference evidence="2" key="1">
    <citation type="journal article" date="2019" name="Int. J. Syst. Evol. Microbiol.">
        <title>The Global Catalogue of Microorganisms (GCM) 10K type strain sequencing project: providing services to taxonomists for standard genome sequencing and annotation.</title>
        <authorList>
            <consortium name="The Broad Institute Genomics Platform"/>
            <consortium name="The Broad Institute Genome Sequencing Center for Infectious Disease"/>
            <person name="Wu L."/>
            <person name="Ma J."/>
        </authorList>
    </citation>
    <scope>NUCLEOTIDE SEQUENCE [LARGE SCALE GENOMIC DNA]</scope>
    <source>
        <strain evidence="2">JCM 4594</strain>
    </source>
</reference>
<dbReference type="RefSeq" id="WP_190026899.1">
    <property type="nucleotide sequence ID" value="NZ_BMUU01000003.1"/>
</dbReference>
<keyword evidence="2" id="KW-1185">Reference proteome</keyword>
<evidence type="ECO:0000313" key="1">
    <source>
        <dbReference type="EMBL" id="GGY27868.1"/>
    </source>
</evidence>